<evidence type="ECO:0000259" key="4">
    <source>
        <dbReference type="PROSITE" id="PS50972"/>
    </source>
</evidence>
<evidence type="ECO:0000256" key="3">
    <source>
        <dbReference type="ARBA" id="ARBA00022679"/>
    </source>
</evidence>
<keyword evidence="3 5" id="KW-0808">Transferase</keyword>
<dbReference type="SUPFAM" id="SSF51717">
    <property type="entry name" value="Dihydropteroate synthetase-like"/>
    <property type="match status" value="1"/>
</dbReference>
<dbReference type="STRING" id="1528.SAMN04488579_10873"/>
<dbReference type="PANTHER" id="PTHR45833:SF2">
    <property type="entry name" value="BIFUNCTIONAL HOMOCYSTEINE S-METHYLTRANSFERASE_5,10-METHYLENETETRAHYDROFOLATE REDUCTASE"/>
    <property type="match status" value="1"/>
</dbReference>
<dbReference type="GO" id="GO:0042558">
    <property type="term" value="P:pteridine-containing compound metabolic process"/>
    <property type="evidence" value="ECO:0007669"/>
    <property type="project" value="InterPro"/>
</dbReference>
<evidence type="ECO:0000313" key="6">
    <source>
        <dbReference type="Proteomes" id="UP000199652"/>
    </source>
</evidence>
<dbReference type="EMBL" id="FNOU01000008">
    <property type="protein sequence ID" value="SDX82920.1"/>
    <property type="molecule type" value="Genomic_DNA"/>
</dbReference>
<dbReference type="InterPro" id="IPR011005">
    <property type="entry name" value="Dihydropteroate_synth-like_sf"/>
</dbReference>
<dbReference type="OrthoDB" id="358252at2"/>
<reference evidence="6" key="1">
    <citation type="submission" date="2016-10" db="EMBL/GenBank/DDBJ databases">
        <authorList>
            <person name="Varghese N."/>
            <person name="Submissions S."/>
        </authorList>
    </citation>
    <scope>NUCLEOTIDE SEQUENCE [LARGE SCALE GENOMIC DNA]</scope>
    <source>
        <strain evidence="6">VPI 5359</strain>
    </source>
</reference>
<dbReference type="Proteomes" id="UP000199652">
    <property type="component" value="Unassembled WGS sequence"/>
</dbReference>
<dbReference type="PANTHER" id="PTHR45833">
    <property type="entry name" value="METHIONINE SYNTHASE"/>
    <property type="match status" value="1"/>
</dbReference>
<proteinExistence type="inferred from homology"/>
<evidence type="ECO:0000256" key="1">
    <source>
        <dbReference type="ARBA" id="ARBA00010398"/>
    </source>
</evidence>
<dbReference type="InterPro" id="IPR050554">
    <property type="entry name" value="Met_Synthase/Corrinoid"/>
</dbReference>
<keyword evidence="6" id="KW-1185">Reference proteome</keyword>
<dbReference type="GO" id="GO:0005829">
    <property type="term" value="C:cytosol"/>
    <property type="evidence" value="ECO:0007669"/>
    <property type="project" value="TreeGrafter"/>
</dbReference>
<dbReference type="PROSITE" id="PS50972">
    <property type="entry name" value="PTERIN_BINDING"/>
    <property type="match status" value="1"/>
</dbReference>
<dbReference type="GO" id="GO:0032259">
    <property type="term" value="P:methylation"/>
    <property type="evidence" value="ECO:0007669"/>
    <property type="project" value="UniProtKB-KW"/>
</dbReference>
<dbReference type="GO" id="GO:0008705">
    <property type="term" value="F:methionine synthase activity"/>
    <property type="evidence" value="ECO:0007669"/>
    <property type="project" value="TreeGrafter"/>
</dbReference>
<comment type="similarity">
    <text evidence="1">Belongs to the vitamin-B12 dependent methionine synthase family.</text>
</comment>
<keyword evidence="2 5" id="KW-0489">Methyltransferase</keyword>
<dbReference type="AlphaFoldDB" id="A0A1H3EWB2"/>
<dbReference type="Gene3D" id="3.20.20.20">
    <property type="entry name" value="Dihydropteroate synthase-like"/>
    <property type="match status" value="1"/>
</dbReference>
<accession>A0A1H3EWB2</accession>
<feature type="domain" description="Pterin-binding" evidence="4">
    <location>
        <begin position="1"/>
        <end position="245"/>
    </location>
</feature>
<dbReference type="InterPro" id="IPR000489">
    <property type="entry name" value="Pterin-binding_dom"/>
</dbReference>
<dbReference type="RefSeq" id="WP_090244665.1">
    <property type="nucleotide sequence ID" value="NZ_FNOU01000008.1"/>
</dbReference>
<name>A0A1H3EWB2_EUBBA</name>
<gene>
    <name evidence="5" type="ORF">SAMN04488579_10873</name>
</gene>
<dbReference type="Pfam" id="PF00809">
    <property type="entry name" value="Pterin_bind"/>
    <property type="match status" value="1"/>
</dbReference>
<sequence length="267" mass="28886">MIIIGEKINGTIPVVKDAIERRDADFIADRAVKQVEAGADYIDVCASTSPDKEIEALHWLMDVVQNVTDVPLCVDSPDPRVIEACLPYAQKPGLINSISGEGDKCDVLLPLMKDTQWGVVGLTCDNDGIPKDVARKLAITRDMVERAATYGVSVDRMYIDPCVMALSAENAAMLNLTEEIKAILAAFPGIHVLGAISNISFGVPARKLMNTNAMTLAISAGMDAAVMDPTNRDMMGTIYATEALLGRDRLCRNYSKAFRKGKIGPEK</sequence>
<evidence type="ECO:0000256" key="2">
    <source>
        <dbReference type="ARBA" id="ARBA00022603"/>
    </source>
</evidence>
<evidence type="ECO:0000313" key="5">
    <source>
        <dbReference type="EMBL" id="SDX82920.1"/>
    </source>
</evidence>
<dbReference type="NCBIfam" id="NF005719">
    <property type="entry name" value="PRK07535.1"/>
    <property type="match status" value="1"/>
</dbReference>
<protein>
    <submittedName>
        <fullName evidence="5">5-methyltetrahydrofolate--homocysteine methyltransferase</fullName>
    </submittedName>
</protein>
<organism evidence="5 6">
    <name type="scientific">Eubacterium barkeri</name>
    <name type="common">Clostridium barkeri</name>
    <dbReference type="NCBI Taxonomy" id="1528"/>
    <lineage>
        <taxon>Bacteria</taxon>
        <taxon>Bacillati</taxon>
        <taxon>Bacillota</taxon>
        <taxon>Clostridia</taxon>
        <taxon>Eubacteriales</taxon>
        <taxon>Eubacteriaceae</taxon>
        <taxon>Eubacterium</taxon>
    </lineage>
</organism>